<dbReference type="InterPro" id="IPR015943">
    <property type="entry name" value="WD40/YVTN_repeat-like_dom_sf"/>
</dbReference>
<accession>A0A673CTC5</accession>
<protein>
    <recommendedName>
        <fullName evidence="7">WD repeat domain 66</fullName>
    </recommendedName>
</protein>
<proteinExistence type="predicted"/>
<dbReference type="InterPro" id="IPR050630">
    <property type="entry name" value="WD_repeat_EMAP"/>
</dbReference>
<dbReference type="InParanoid" id="A0A673CTC5"/>
<dbReference type="AlphaFoldDB" id="A0A673CTC5"/>
<keyword evidence="2" id="KW-0853">WD repeat</keyword>
<evidence type="ECO:0000313" key="5">
    <source>
        <dbReference type="Ensembl" id="ENSSORP00005055812.1"/>
    </source>
</evidence>
<keyword evidence="3" id="KW-0677">Repeat</keyword>
<evidence type="ECO:0008006" key="7">
    <source>
        <dbReference type="Google" id="ProtNLM"/>
    </source>
</evidence>
<keyword evidence="4" id="KW-0966">Cell projection</keyword>
<comment type="subcellular location">
    <subcellularLocation>
        <location evidence="1">Cell projection</location>
        <location evidence="1">Cilium</location>
    </subcellularLocation>
</comment>
<sequence length="295" mass="33227">HVFHKIRKTLRGPTFGFPVKKVAVVPMSEENETNSYYMVYMTNDKVSIGLQILPLDGNPFKSHAVICHPTGVSSLACSFDGRLVFTAGGSDCTVLSWEISLNALEAAASLGGKDLMPFYILIEGGREGRFYKEMEEFFYYCQICHQGIGTKEKRQVSDKIPLTEVPSLMRALGYFPSEQEIEDMQNEVKFSQYAETGKYVTDINLEEFIKLYINHRPAFGISSHDLVQAFHILGDSSSTRQPVLKRHKLLELLQLQGEPMTEDEVAQCFSTLLCLTEEEEEREGSEHSISESEGT</sequence>
<dbReference type="Ensembl" id="ENSSORT00005057099.1">
    <property type="protein sequence ID" value="ENSSORP00005055812.1"/>
    <property type="gene ID" value="ENSSORG00005024880.1"/>
</dbReference>
<dbReference type="GO" id="GO:0036126">
    <property type="term" value="C:sperm flagellum"/>
    <property type="evidence" value="ECO:0007669"/>
    <property type="project" value="TreeGrafter"/>
</dbReference>
<evidence type="ECO:0000313" key="6">
    <source>
        <dbReference type="Proteomes" id="UP000472271"/>
    </source>
</evidence>
<reference evidence="5" key="1">
    <citation type="submission" date="2019-06" db="EMBL/GenBank/DDBJ databases">
        <authorList>
            <consortium name="Wellcome Sanger Institute Data Sharing"/>
        </authorList>
    </citation>
    <scope>NUCLEOTIDE SEQUENCE [LARGE SCALE GENOMIC DNA]</scope>
</reference>
<dbReference type="PANTHER" id="PTHR13720">
    <property type="entry name" value="WD-40 REPEAT PROTEIN"/>
    <property type="match status" value="1"/>
</dbReference>
<dbReference type="PANTHER" id="PTHR13720:SF13">
    <property type="entry name" value="CILIA- AND FLAGELLA-ASSOCIATED PROTEIN 251"/>
    <property type="match status" value="1"/>
</dbReference>
<evidence type="ECO:0000256" key="4">
    <source>
        <dbReference type="ARBA" id="ARBA00023273"/>
    </source>
</evidence>
<name>A0A673CTC5_9TELE</name>
<evidence type="ECO:0000256" key="2">
    <source>
        <dbReference type="ARBA" id="ARBA00022574"/>
    </source>
</evidence>
<dbReference type="Gene3D" id="2.130.10.10">
    <property type="entry name" value="YVTN repeat-like/Quinoprotein amine dehydrogenase"/>
    <property type="match status" value="1"/>
</dbReference>
<organism evidence="5 6">
    <name type="scientific">Sphaeramia orbicularis</name>
    <name type="common">orbiculate cardinalfish</name>
    <dbReference type="NCBI Taxonomy" id="375764"/>
    <lineage>
        <taxon>Eukaryota</taxon>
        <taxon>Metazoa</taxon>
        <taxon>Chordata</taxon>
        <taxon>Craniata</taxon>
        <taxon>Vertebrata</taxon>
        <taxon>Euteleostomi</taxon>
        <taxon>Actinopterygii</taxon>
        <taxon>Neopterygii</taxon>
        <taxon>Teleostei</taxon>
        <taxon>Neoteleostei</taxon>
        <taxon>Acanthomorphata</taxon>
        <taxon>Gobiaria</taxon>
        <taxon>Kurtiformes</taxon>
        <taxon>Apogonoidei</taxon>
        <taxon>Apogonidae</taxon>
        <taxon>Apogoninae</taxon>
        <taxon>Sphaeramia</taxon>
    </lineage>
</organism>
<dbReference type="Proteomes" id="UP000472271">
    <property type="component" value="Chromosome 9"/>
</dbReference>
<evidence type="ECO:0000256" key="1">
    <source>
        <dbReference type="ARBA" id="ARBA00004138"/>
    </source>
</evidence>
<evidence type="ECO:0000256" key="3">
    <source>
        <dbReference type="ARBA" id="ARBA00022737"/>
    </source>
</evidence>
<dbReference type="InterPro" id="IPR036322">
    <property type="entry name" value="WD40_repeat_dom_sf"/>
</dbReference>
<reference evidence="5" key="3">
    <citation type="submission" date="2025-09" db="UniProtKB">
        <authorList>
            <consortium name="Ensembl"/>
        </authorList>
    </citation>
    <scope>IDENTIFICATION</scope>
</reference>
<dbReference type="InterPro" id="IPR011992">
    <property type="entry name" value="EF-hand-dom_pair"/>
</dbReference>
<reference evidence="5" key="2">
    <citation type="submission" date="2025-08" db="UniProtKB">
        <authorList>
            <consortium name="Ensembl"/>
        </authorList>
    </citation>
    <scope>IDENTIFICATION</scope>
</reference>
<keyword evidence="6" id="KW-1185">Reference proteome</keyword>
<dbReference type="SUPFAM" id="SSF47473">
    <property type="entry name" value="EF-hand"/>
    <property type="match status" value="1"/>
</dbReference>
<dbReference type="Gene3D" id="1.10.238.10">
    <property type="entry name" value="EF-hand"/>
    <property type="match status" value="1"/>
</dbReference>
<dbReference type="SUPFAM" id="SSF50978">
    <property type="entry name" value="WD40 repeat-like"/>
    <property type="match status" value="1"/>
</dbReference>